<dbReference type="Proteomes" id="UP000183063">
    <property type="component" value="Unassembled WGS sequence"/>
</dbReference>
<evidence type="ECO:0000256" key="6">
    <source>
        <dbReference type="RuleBase" id="RU363032"/>
    </source>
</evidence>
<dbReference type="CDD" id="cd06261">
    <property type="entry name" value="TM_PBP2"/>
    <property type="match status" value="1"/>
</dbReference>
<dbReference type="EMBL" id="FNXB01000004">
    <property type="protein sequence ID" value="SEH52331.1"/>
    <property type="molecule type" value="Genomic_DNA"/>
</dbReference>
<keyword evidence="2 6" id="KW-0813">Transport</keyword>
<dbReference type="Gene3D" id="1.10.3720.10">
    <property type="entry name" value="MetI-like"/>
    <property type="match status" value="1"/>
</dbReference>
<sequence>MEETLAVRKLDRLGVVLVTAGVVATALLPFIYVKANRIAAGKPMLLTQLLDQPSAVILTILLIVTALSVLFLQNPLLRLVIATLCFAALLATIGLAAAAFTPPNSNAARMTPGGGFWVLFAVIGLIISDALVKIRLTPWMRIAALAAYTGLLGIFLTSGLLDNLSIMKEFATRSAQFWTEAVSHLLLALGSLAIAVVIALPLGIICFWVPKLRAAVLQALSLIQTIPSLALFGILMLPLGYLATHVPAAASIGIRGIGAAPALIALILYSLLPIVANTVVGLQGVDPSVRDAAAGMGLTRRQVLTGIDLPLAFPVILTGIRIVLVQAIGLVTVAALIGGGGFGIFIFQGLGQTAMDLVLLGAVPTVFFAFSSAVILDAVIDSIRGSAA</sequence>
<feature type="transmembrane region" description="Helical" evidence="6">
    <location>
        <begin position="262"/>
        <end position="282"/>
    </location>
</feature>
<feature type="transmembrane region" description="Helical" evidence="6">
    <location>
        <begin position="181"/>
        <end position="209"/>
    </location>
</feature>
<reference evidence="8" key="3">
    <citation type="submission" date="2016-10" db="EMBL/GenBank/DDBJ databases">
        <authorList>
            <person name="de Groot N.N."/>
        </authorList>
    </citation>
    <scope>NUCLEOTIDE SEQUENCE [LARGE SCALE GENOMIC DNA]</scope>
    <source>
        <strain evidence="8">CCBAU85039</strain>
    </source>
</reference>
<feature type="transmembrane region" description="Helical" evidence="6">
    <location>
        <begin position="303"/>
        <end position="324"/>
    </location>
</feature>
<evidence type="ECO:0000259" key="7">
    <source>
        <dbReference type="PROSITE" id="PS50928"/>
    </source>
</evidence>
<feature type="domain" description="ABC transmembrane type-1" evidence="7">
    <location>
        <begin position="181"/>
        <end position="376"/>
    </location>
</feature>
<dbReference type="Pfam" id="PF00528">
    <property type="entry name" value="BPD_transp_1"/>
    <property type="match status" value="1"/>
</dbReference>
<feature type="transmembrane region" description="Helical" evidence="6">
    <location>
        <begin position="330"/>
        <end position="350"/>
    </location>
</feature>
<dbReference type="InterPro" id="IPR000515">
    <property type="entry name" value="MetI-like"/>
</dbReference>
<evidence type="ECO:0000256" key="5">
    <source>
        <dbReference type="ARBA" id="ARBA00023136"/>
    </source>
</evidence>
<evidence type="ECO:0000256" key="2">
    <source>
        <dbReference type="ARBA" id="ARBA00022448"/>
    </source>
</evidence>
<dbReference type="OrthoDB" id="9801163at2"/>
<evidence type="ECO:0000256" key="3">
    <source>
        <dbReference type="ARBA" id="ARBA00022692"/>
    </source>
</evidence>
<comment type="subcellular location">
    <subcellularLocation>
        <location evidence="1 6">Cell membrane</location>
        <topology evidence="1 6">Multi-pass membrane protein</topology>
    </subcellularLocation>
</comment>
<organism evidence="8 10">
    <name type="scientific">Rhizobium tibeticum</name>
    <dbReference type="NCBI Taxonomy" id="501024"/>
    <lineage>
        <taxon>Bacteria</taxon>
        <taxon>Pseudomonadati</taxon>
        <taxon>Pseudomonadota</taxon>
        <taxon>Alphaproteobacteria</taxon>
        <taxon>Hyphomicrobiales</taxon>
        <taxon>Rhizobiaceae</taxon>
        <taxon>Rhizobium/Agrobacterium group</taxon>
        <taxon>Rhizobium</taxon>
    </lineage>
</organism>
<keyword evidence="4 6" id="KW-1133">Transmembrane helix</keyword>
<dbReference type="GO" id="GO:0005886">
    <property type="term" value="C:plasma membrane"/>
    <property type="evidence" value="ECO:0007669"/>
    <property type="project" value="UniProtKB-SubCell"/>
</dbReference>
<comment type="similarity">
    <text evidence="6">Belongs to the binding-protein-dependent transport system permease family.</text>
</comment>
<gene>
    <name evidence="8" type="primary">yehY</name>
    <name evidence="8" type="ORF">RTCCBAU85039_0908</name>
    <name evidence="9" type="ORF">SAMN05216228_100287</name>
</gene>
<evidence type="ECO:0000313" key="8">
    <source>
        <dbReference type="EMBL" id="SEH52331.1"/>
    </source>
</evidence>
<reference evidence="10" key="1">
    <citation type="submission" date="2016-10" db="EMBL/GenBank/DDBJ databases">
        <authorList>
            <person name="Wibberg D."/>
        </authorList>
    </citation>
    <scope>NUCLEOTIDE SEQUENCE [LARGE SCALE GENOMIC DNA]</scope>
</reference>
<dbReference type="GO" id="GO:0031460">
    <property type="term" value="P:glycine betaine transport"/>
    <property type="evidence" value="ECO:0007669"/>
    <property type="project" value="TreeGrafter"/>
</dbReference>
<dbReference type="PROSITE" id="PS50928">
    <property type="entry name" value="ABC_TM1"/>
    <property type="match status" value="1"/>
</dbReference>
<feature type="transmembrane region" description="Helical" evidence="6">
    <location>
        <begin position="221"/>
        <end position="242"/>
    </location>
</feature>
<dbReference type="EMBL" id="FOCV01000002">
    <property type="protein sequence ID" value="SEN07486.1"/>
    <property type="molecule type" value="Genomic_DNA"/>
</dbReference>
<keyword evidence="5 6" id="KW-0472">Membrane</keyword>
<dbReference type="GO" id="GO:0055085">
    <property type="term" value="P:transmembrane transport"/>
    <property type="evidence" value="ECO:0007669"/>
    <property type="project" value="InterPro"/>
</dbReference>
<dbReference type="RefSeq" id="WP_072371301.1">
    <property type="nucleotide sequence ID" value="NZ_FNXB01000004.1"/>
</dbReference>
<dbReference type="STRING" id="501024.RTCCBAU85039_0908"/>
<name>A0A1H8DJY9_9HYPH</name>
<evidence type="ECO:0000313" key="9">
    <source>
        <dbReference type="EMBL" id="SEN07486.1"/>
    </source>
</evidence>
<feature type="transmembrane region" description="Helical" evidence="6">
    <location>
        <begin position="114"/>
        <end position="132"/>
    </location>
</feature>
<evidence type="ECO:0000313" key="10">
    <source>
        <dbReference type="Proteomes" id="UP000183063"/>
    </source>
</evidence>
<dbReference type="PANTHER" id="PTHR30177">
    <property type="entry name" value="GLYCINE BETAINE/L-PROLINE TRANSPORT SYSTEM PERMEASE PROTEIN PROW"/>
    <property type="match status" value="1"/>
</dbReference>
<feature type="transmembrane region" description="Helical" evidence="6">
    <location>
        <begin position="357"/>
        <end position="380"/>
    </location>
</feature>
<feature type="transmembrane region" description="Helical" evidence="6">
    <location>
        <begin position="139"/>
        <end position="161"/>
    </location>
</feature>
<protein>
    <submittedName>
        <fullName evidence="9">Osmoprotectant transport system permease protein</fullName>
    </submittedName>
    <submittedName>
        <fullName evidence="8">Putative osmoprotectant uptake system permease protein YehY</fullName>
    </submittedName>
</protein>
<accession>A0A1H8DJY9</accession>
<feature type="transmembrane region" description="Helical" evidence="6">
    <location>
        <begin position="53"/>
        <end position="72"/>
    </location>
</feature>
<keyword evidence="11" id="KW-1185">Reference proteome</keyword>
<proteinExistence type="inferred from homology"/>
<evidence type="ECO:0000313" key="11">
    <source>
        <dbReference type="Proteomes" id="UP000198939"/>
    </source>
</evidence>
<evidence type="ECO:0000256" key="4">
    <source>
        <dbReference type="ARBA" id="ARBA00022989"/>
    </source>
</evidence>
<dbReference type="PANTHER" id="PTHR30177:SF30">
    <property type="entry name" value="GLYCINE BETAINE UPTAKE SYSTEM PERMEASE PROTEIN YEHY"/>
    <property type="match status" value="1"/>
</dbReference>
<keyword evidence="3 6" id="KW-0812">Transmembrane</keyword>
<feature type="transmembrane region" description="Helical" evidence="6">
    <location>
        <begin position="12"/>
        <end position="33"/>
    </location>
</feature>
<dbReference type="SUPFAM" id="SSF161098">
    <property type="entry name" value="MetI-like"/>
    <property type="match status" value="1"/>
</dbReference>
<reference evidence="9 11" key="2">
    <citation type="submission" date="2016-10" db="EMBL/GenBank/DDBJ databases">
        <authorList>
            <person name="Varghese N."/>
            <person name="Submissions S."/>
        </authorList>
    </citation>
    <scope>NUCLEOTIDE SEQUENCE [LARGE SCALE GENOMIC DNA]</scope>
    <source>
        <strain evidence="9 11">CGMCC 1.7071</strain>
    </source>
</reference>
<dbReference type="Proteomes" id="UP000198939">
    <property type="component" value="Unassembled WGS sequence"/>
</dbReference>
<feature type="transmembrane region" description="Helical" evidence="6">
    <location>
        <begin position="79"/>
        <end position="102"/>
    </location>
</feature>
<evidence type="ECO:0000256" key="1">
    <source>
        <dbReference type="ARBA" id="ARBA00004651"/>
    </source>
</evidence>
<dbReference type="AlphaFoldDB" id="A0A1H8DJY9"/>
<dbReference type="InterPro" id="IPR051204">
    <property type="entry name" value="ABC_transp_perm/SBD"/>
</dbReference>
<dbReference type="InterPro" id="IPR035906">
    <property type="entry name" value="MetI-like_sf"/>
</dbReference>